<keyword evidence="3" id="KW-1185">Reference proteome</keyword>
<sequence length="173" mass="20031">MNLAQISNSVILILAIAVLNSEEQNNFNITNYVRFPHYVLPVHYCIQLDYLIYKHIDDNLGNIWKEIVGSKNEYDSFLFRGKTSTTINILQSTHHISLNQINLTLIIANITLSTKNAIIYVLDKYKYTKKTNVLGFLLDYMLLPGLYTFKIQFFGHLIEDSFFKNVSKENTVT</sequence>
<feature type="signal peptide" evidence="1">
    <location>
        <begin position="1"/>
        <end position="21"/>
    </location>
</feature>
<accession>A0A151J4S2</accession>
<dbReference type="EMBL" id="KQ980096">
    <property type="protein sequence ID" value="KYN17773.1"/>
    <property type="molecule type" value="Genomic_DNA"/>
</dbReference>
<protein>
    <submittedName>
        <fullName evidence="2">Uncharacterized protein</fullName>
    </submittedName>
</protein>
<evidence type="ECO:0000313" key="3">
    <source>
        <dbReference type="Proteomes" id="UP000078492"/>
    </source>
</evidence>
<name>A0A151J4S2_9HYME</name>
<organism evidence="2 3">
    <name type="scientific">Trachymyrmex cornetzi</name>
    <dbReference type="NCBI Taxonomy" id="471704"/>
    <lineage>
        <taxon>Eukaryota</taxon>
        <taxon>Metazoa</taxon>
        <taxon>Ecdysozoa</taxon>
        <taxon>Arthropoda</taxon>
        <taxon>Hexapoda</taxon>
        <taxon>Insecta</taxon>
        <taxon>Pterygota</taxon>
        <taxon>Neoptera</taxon>
        <taxon>Endopterygota</taxon>
        <taxon>Hymenoptera</taxon>
        <taxon>Apocrita</taxon>
        <taxon>Aculeata</taxon>
        <taxon>Formicoidea</taxon>
        <taxon>Formicidae</taxon>
        <taxon>Myrmicinae</taxon>
        <taxon>Trachymyrmex</taxon>
    </lineage>
</organism>
<dbReference type="Proteomes" id="UP000078492">
    <property type="component" value="Unassembled WGS sequence"/>
</dbReference>
<feature type="chain" id="PRO_5007582483" evidence="1">
    <location>
        <begin position="22"/>
        <end position="173"/>
    </location>
</feature>
<reference evidence="2 3" key="1">
    <citation type="submission" date="2015-09" db="EMBL/GenBank/DDBJ databases">
        <title>Trachymyrmex cornetzi WGS genome.</title>
        <authorList>
            <person name="Nygaard S."/>
            <person name="Hu H."/>
            <person name="Boomsma J."/>
            <person name="Zhang G."/>
        </authorList>
    </citation>
    <scope>NUCLEOTIDE SEQUENCE [LARGE SCALE GENOMIC DNA]</scope>
    <source>
        <strain evidence="2">Tcor2-1</strain>
        <tissue evidence="2">Whole body</tissue>
    </source>
</reference>
<dbReference type="AlphaFoldDB" id="A0A151J4S2"/>
<proteinExistence type="predicted"/>
<gene>
    <name evidence="2" type="ORF">ALC57_09935</name>
</gene>
<evidence type="ECO:0000313" key="2">
    <source>
        <dbReference type="EMBL" id="KYN17773.1"/>
    </source>
</evidence>
<dbReference type="InterPro" id="IPR042097">
    <property type="entry name" value="Aminopeptidase_N-like_N_sf"/>
</dbReference>
<evidence type="ECO:0000256" key="1">
    <source>
        <dbReference type="SAM" id="SignalP"/>
    </source>
</evidence>
<keyword evidence="1" id="KW-0732">Signal</keyword>
<dbReference type="Gene3D" id="2.60.40.1730">
    <property type="entry name" value="tricorn interacting facor f3 domain"/>
    <property type="match status" value="1"/>
</dbReference>